<evidence type="ECO:0000313" key="2">
    <source>
        <dbReference type="Proteomes" id="UP000515125"/>
    </source>
</evidence>
<feature type="region of interest" description="Disordered" evidence="1">
    <location>
        <begin position="1"/>
        <end position="104"/>
    </location>
</feature>
<evidence type="ECO:0000256" key="1">
    <source>
        <dbReference type="SAM" id="MobiDB-lite"/>
    </source>
</evidence>
<sequence length="228" mass="23779">MATATGEQKQTAESSTWNIREHDSKRGDKIIAAKGLAPRAVDRATAETAGATSTAAIAGATSTKASSERNPTAATTTVFSVQQTGQNNQQQQEQQQPQEEGDEDIPQSLAHLVAAACLLEQEPANLNMALQLATILAMHPSLRQLLRPLLQVHLQQQLTHLGVLVKETTDSKERHLQQQTAAQITVLLSTLQRKGSIAPTTAGTTAAAAKAAAKAAAAAAAAPSADVA</sequence>
<organism evidence="2 3">
    <name type="scientific">Cyclospora cayetanensis</name>
    <dbReference type="NCBI Taxonomy" id="88456"/>
    <lineage>
        <taxon>Eukaryota</taxon>
        <taxon>Sar</taxon>
        <taxon>Alveolata</taxon>
        <taxon>Apicomplexa</taxon>
        <taxon>Conoidasida</taxon>
        <taxon>Coccidia</taxon>
        <taxon>Eucoccidiorida</taxon>
        <taxon>Eimeriorina</taxon>
        <taxon>Eimeriidae</taxon>
        <taxon>Cyclospora</taxon>
    </lineage>
</organism>
<feature type="compositionally biased region" description="Basic and acidic residues" evidence="1">
    <location>
        <begin position="19"/>
        <end position="31"/>
    </location>
</feature>
<dbReference type="AlphaFoldDB" id="A0A6P6RRX2"/>
<accession>A0A6P6RRX2</accession>
<dbReference type="Proteomes" id="UP000515125">
    <property type="component" value="Unplaced"/>
</dbReference>
<feature type="compositionally biased region" description="Polar residues" evidence="1">
    <location>
        <begin position="68"/>
        <end position="81"/>
    </location>
</feature>
<feature type="compositionally biased region" description="Polar residues" evidence="1">
    <location>
        <begin position="1"/>
        <end position="18"/>
    </location>
</feature>
<proteinExistence type="predicted"/>
<dbReference type="OrthoDB" id="347968at2759"/>
<keyword evidence="2" id="KW-1185">Reference proteome</keyword>
<reference evidence="3" key="1">
    <citation type="submission" date="2025-08" db="UniProtKB">
        <authorList>
            <consortium name="RefSeq"/>
        </authorList>
    </citation>
    <scope>IDENTIFICATION</scope>
</reference>
<name>A0A6P6RRX2_9EIME</name>
<evidence type="ECO:0000313" key="3">
    <source>
        <dbReference type="RefSeq" id="XP_026189845.1"/>
    </source>
</evidence>
<dbReference type="GeneID" id="34622064"/>
<gene>
    <name evidence="3" type="primary">LOC34622064</name>
</gene>
<protein>
    <submittedName>
        <fullName evidence="3">Uncharacterized protein LOC34622064</fullName>
    </submittedName>
</protein>
<dbReference type="RefSeq" id="XP_026189845.1">
    <property type="nucleotide sequence ID" value="XM_026334060.1"/>
</dbReference>
<feature type="compositionally biased region" description="Low complexity" evidence="1">
    <location>
        <begin position="46"/>
        <end position="65"/>
    </location>
</feature>
<feature type="compositionally biased region" description="Low complexity" evidence="1">
    <location>
        <begin position="82"/>
        <end position="98"/>
    </location>
</feature>
<feature type="non-terminal residue" evidence="3">
    <location>
        <position position="228"/>
    </location>
</feature>